<dbReference type="AlphaFoldDB" id="A0A3S5E396"/>
<evidence type="ECO:0000313" key="3">
    <source>
        <dbReference type="Proteomes" id="UP000279227"/>
    </source>
</evidence>
<accession>A0A3S5E396</accession>
<keyword evidence="1" id="KW-0472">Membrane</keyword>
<protein>
    <submittedName>
        <fullName evidence="2">Uncharacterized protein</fullName>
    </submittedName>
</protein>
<keyword evidence="1" id="KW-1133">Transmembrane helix</keyword>
<gene>
    <name evidence="2" type="ORF">NCTC11432_04713</name>
</gene>
<evidence type="ECO:0000256" key="1">
    <source>
        <dbReference type="SAM" id="Phobius"/>
    </source>
</evidence>
<keyword evidence="1" id="KW-0812">Transmembrane</keyword>
<proteinExistence type="predicted"/>
<evidence type="ECO:0000313" key="2">
    <source>
        <dbReference type="EMBL" id="VEE11275.1"/>
    </source>
</evidence>
<name>A0A3S5E396_CHRGE</name>
<dbReference type="KEGG" id="cgle:NCTC11432_04713"/>
<organism evidence="2 3">
    <name type="scientific">Chryseobacterium gleum</name>
    <name type="common">Flavobacterium gleum</name>
    <dbReference type="NCBI Taxonomy" id="250"/>
    <lineage>
        <taxon>Bacteria</taxon>
        <taxon>Pseudomonadati</taxon>
        <taxon>Bacteroidota</taxon>
        <taxon>Flavobacteriia</taxon>
        <taxon>Flavobacteriales</taxon>
        <taxon>Weeksellaceae</taxon>
        <taxon>Chryseobacterium group</taxon>
        <taxon>Chryseobacterium</taxon>
    </lineage>
</organism>
<dbReference type="Proteomes" id="UP000279227">
    <property type="component" value="Chromosome"/>
</dbReference>
<reference evidence="2 3" key="1">
    <citation type="submission" date="2018-12" db="EMBL/GenBank/DDBJ databases">
        <authorList>
            <consortium name="Pathogen Informatics"/>
        </authorList>
    </citation>
    <scope>NUCLEOTIDE SEQUENCE [LARGE SCALE GENOMIC DNA]</scope>
    <source>
        <strain evidence="2 3">NCTC11432</strain>
    </source>
</reference>
<dbReference type="EMBL" id="LR134289">
    <property type="protein sequence ID" value="VEE11275.1"/>
    <property type="molecule type" value="Genomic_DNA"/>
</dbReference>
<feature type="transmembrane region" description="Helical" evidence="1">
    <location>
        <begin position="12"/>
        <end position="30"/>
    </location>
</feature>
<sequence>MSVVARQGFKYSIIGYIGFLLGTVSAIFIFPNDFEFMESCATFFLPQKCWFLLLYWASPIRM</sequence>